<dbReference type="AlphaFoldDB" id="A0AAV2MAX0"/>
<organism evidence="2 3">
    <name type="scientific">Knipowitschia caucasica</name>
    <name type="common">Caucasian dwarf goby</name>
    <name type="synonym">Pomatoschistus caucasicus</name>
    <dbReference type="NCBI Taxonomy" id="637954"/>
    <lineage>
        <taxon>Eukaryota</taxon>
        <taxon>Metazoa</taxon>
        <taxon>Chordata</taxon>
        <taxon>Craniata</taxon>
        <taxon>Vertebrata</taxon>
        <taxon>Euteleostomi</taxon>
        <taxon>Actinopterygii</taxon>
        <taxon>Neopterygii</taxon>
        <taxon>Teleostei</taxon>
        <taxon>Neoteleostei</taxon>
        <taxon>Acanthomorphata</taxon>
        <taxon>Gobiaria</taxon>
        <taxon>Gobiiformes</taxon>
        <taxon>Gobioidei</taxon>
        <taxon>Gobiidae</taxon>
        <taxon>Gobiinae</taxon>
        <taxon>Knipowitschia</taxon>
    </lineage>
</organism>
<dbReference type="Proteomes" id="UP001497482">
    <property type="component" value="Chromosome 7"/>
</dbReference>
<proteinExistence type="predicted"/>
<keyword evidence="3" id="KW-1185">Reference proteome</keyword>
<evidence type="ECO:0000313" key="3">
    <source>
        <dbReference type="Proteomes" id="UP001497482"/>
    </source>
</evidence>
<protein>
    <submittedName>
        <fullName evidence="2">Uncharacterized protein</fullName>
    </submittedName>
</protein>
<gene>
    <name evidence="2" type="ORF">KC01_LOCUS37024</name>
</gene>
<evidence type="ECO:0000313" key="2">
    <source>
        <dbReference type="EMBL" id="CAL1610400.1"/>
    </source>
</evidence>
<name>A0AAV2MAX0_KNICA</name>
<evidence type="ECO:0000256" key="1">
    <source>
        <dbReference type="SAM" id="MobiDB-lite"/>
    </source>
</evidence>
<sequence length="85" mass="9943">MHDSSLKPRKNGSDSGNPVLSLDLSRKIHSGICKCKVNGRWERHPCPCSKFLRRKNRRGKIRKLCKKMKHLKKCQQRNHVPIIPF</sequence>
<reference evidence="2 3" key="1">
    <citation type="submission" date="2024-04" db="EMBL/GenBank/DDBJ databases">
        <authorList>
            <person name="Waldvogel A.-M."/>
            <person name="Schoenle A."/>
        </authorList>
    </citation>
    <scope>NUCLEOTIDE SEQUENCE [LARGE SCALE GENOMIC DNA]</scope>
</reference>
<feature type="region of interest" description="Disordered" evidence="1">
    <location>
        <begin position="1"/>
        <end position="20"/>
    </location>
</feature>
<dbReference type="EMBL" id="OZ035829">
    <property type="protein sequence ID" value="CAL1610400.1"/>
    <property type="molecule type" value="Genomic_DNA"/>
</dbReference>
<accession>A0AAV2MAX0</accession>